<evidence type="ECO:0000256" key="3">
    <source>
        <dbReference type="ARBA" id="ARBA00011738"/>
    </source>
</evidence>
<dbReference type="InterPro" id="IPR036264">
    <property type="entry name" value="Bact_exopeptidase_dim_dom"/>
</dbReference>
<evidence type="ECO:0000256" key="6">
    <source>
        <dbReference type="ARBA" id="ARBA00023211"/>
    </source>
</evidence>
<sequence length="416" mass="45698">MTHTPLNIDLDTLMLELEELAAFSDTPAPSVTRVLWTETDQKARSYLKTRIEQAGFSWREDATGNIFATFEGKQPRLPKVGTGSHIDAIPHAGKYDGTVGVLGGLEAMRTLKRSGFQPRRSIELLIFNAEEPTRFGVGCLGSRMLSGALKPEEALKFRDQEGLSFEEARQQGGFSGDLNQIRLHENYFFAFVELHIEQMPNLEKQGLPIGVVTAIAAPSSFKLHLTGQGGHAGAVLMPDRKDAFLAASEIALCIEQAVKDHGSIDTVGTVGLVNVYPNAINSIPSKVDLGVDLRDIDADRRDRVLQALLQAAEDICLKRGIKLELEMLNQDPPAKSDPMLVRTIQKNCENLGIAYQNMVSRAYHDSLFMARIAPTAMVFIPCKDGISHRPDEYSSPEHIRIGVEVLAGVLRDLGEV</sequence>
<evidence type="ECO:0000256" key="4">
    <source>
        <dbReference type="ARBA" id="ARBA00022723"/>
    </source>
</evidence>
<comment type="caution">
    <text evidence="7">The sequence shown here is derived from an EMBL/GenBank/DDBJ whole genome shotgun (WGS) entry which is preliminary data.</text>
</comment>
<comment type="cofactor">
    <cofactor evidence="1">
        <name>Mn(2+)</name>
        <dbReference type="ChEBI" id="CHEBI:29035"/>
    </cofactor>
</comment>
<protein>
    <submittedName>
        <fullName evidence="7">Hydrolase</fullName>
    </submittedName>
</protein>
<gene>
    <name evidence="7" type="ORF">GCM10008938_26260</name>
</gene>
<organism evidence="7 8">
    <name type="scientific">Deinococcus roseus</name>
    <dbReference type="NCBI Taxonomy" id="392414"/>
    <lineage>
        <taxon>Bacteria</taxon>
        <taxon>Thermotogati</taxon>
        <taxon>Deinococcota</taxon>
        <taxon>Deinococci</taxon>
        <taxon>Deinococcales</taxon>
        <taxon>Deinococcaceae</taxon>
        <taxon>Deinococcus</taxon>
    </lineage>
</organism>
<dbReference type="PANTHER" id="PTHR32494:SF19">
    <property type="entry name" value="ALLANTOATE DEIMINASE-RELATED"/>
    <property type="match status" value="1"/>
</dbReference>
<dbReference type="InterPro" id="IPR002933">
    <property type="entry name" value="Peptidase_M20"/>
</dbReference>
<evidence type="ECO:0000313" key="7">
    <source>
        <dbReference type="EMBL" id="GGJ38954.1"/>
    </source>
</evidence>
<dbReference type="RefSeq" id="WP_189003151.1">
    <property type="nucleotide sequence ID" value="NZ_BMOD01000009.1"/>
</dbReference>
<dbReference type="Proteomes" id="UP000632222">
    <property type="component" value="Unassembled WGS sequence"/>
</dbReference>
<evidence type="ECO:0000313" key="8">
    <source>
        <dbReference type="Proteomes" id="UP000632222"/>
    </source>
</evidence>
<dbReference type="PANTHER" id="PTHR32494">
    <property type="entry name" value="ALLANTOATE DEIMINASE-RELATED"/>
    <property type="match status" value="1"/>
</dbReference>
<dbReference type="SUPFAM" id="SSF53187">
    <property type="entry name" value="Zn-dependent exopeptidases"/>
    <property type="match status" value="1"/>
</dbReference>
<evidence type="ECO:0000256" key="1">
    <source>
        <dbReference type="ARBA" id="ARBA00001936"/>
    </source>
</evidence>
<dbReference type="SUPFAM" id="SSF55031">
    <property type="entry name" value="Bacterial exopeptidase dimerisation domain"/>
    <property type="match status" value="1"/>
</dbReference>
<dbReference type="Pfam" id="PF01546">
    <property type="entry name" value="Peptidase_M20"/>
    <property type="match status" value="1"/>
</dbReference>
<dbReference type="NCBIfam" id="TIGR01879">
    <property type="entry name" value="hydantase"/>
    <property type="match status" value="1"/>
</dbReference>
<keyword evidence="4" id="KW-0479">Metal-binding</keyword>
<dbReference type="Gene3D" id="3.30.70.360">
    <property type="match status" value="1"/>
</dbReference>
<proteinExistence type="inferred from homology"/>
<dbReference type="GO" id="GO:0016787">
    <property type="term" value="F:hydrolase activity"/>
    <property type="evidence" value="ECO:0007669"/>
    <property type="project" value="UniProtKB-KW"/>
</dbReference>
<keyword evidence="6" id="KW-0464">Manganese</keyword>
<dbReference type="EMBL" id="BMOD01000009">
    <property type="protein sequence ID" value="GGJ38954.1"/>
    <property type="molecule type" value="Genomic_DNA"/>
</dbReference>
<accession>A0ABQ2D2P5</accession>
<comment type="similarity">
    <text evidence="2">Belongs to the peptidase M20 family.</text>
</comment>
<keyword evidence="5 7" id="KW-0378">Hydrolase</keyword>
<dbReference type="CDD" id="cd03884">
    <property type="entry name" value="M20_bAS"/>
    <property type="match status" value="1"/>
</dbReference>
<evidence type="ECO:0000256" key="2">
    <source>
        <dbReference type="ARBA" id="ARBA00006153"/>
    </source>
</evidence>
<dbReference type="PIRSF" id="PIRSF001235">
    <property type="entry name" value="Amidase_carbamoylase"/>
    <property type="match status" value="1"/>
</dbReference>
<keyword evidence="8" id="KW-1185">Reference proteome</keyword>
<name>A0ABQ2D2P5_9DEIO</name>
<dbReference type="Gene3D" id="3.40.630.10">
    <property type="entry name" value="Zn peptidases"/>
    <property type="match status" value="1"/>
</dbReference>
<evidence type="ECO:0000256" key="5">
    <source>
        <dbReference type="ARBA" id="ARBA00022801"/>
    </source>
</evidence>
<reference evidence="8" key="1">
    <citation type="journal article" date="2019" name="Int. J. Syst. Evol. Microbiol.">
        <title>The Global Catalogue of Microorganisms (GCM) 10K type strain sequencing project: providing services to taxonomists for standard genome sequencing and annotation.</title>
        <authorList>
            <consortium name="The Broad Institute Genomics Platform"/>
            <consortium name="The Broad Institute Genome Sequencing Center for Infectious Disease"/>
            <person name="Wu L."/>
            <person name="Ma J."/>
        </authorList>
    </citation>
    <scope>NUCLEOTIDE SEQUENCE [LARGE SCALE GENOMIC DNA]</scope>
    <source>
        <strain evidence="8">JCM 14370</strain>
    </source>
</reference>
<comment type="subunit">
    <text evidence="3">Homodimer.</text>
</comment>
<dbReference type="NCBIfam" id="NF006771">
    <property type="entry name" value="PRK09290.1-5"/>
    <property type="match status" value="1"/>
</dbReference>
<dbReference type="InterPro" id="IPR010158">
    <property type="entry name" value="Amidase_Cbmase"/>
</dbReference>